<sequence length="37" mass="4387">MRMLNLIKNAFISTIKRIVAKKQSLINHKKSSKYNRI</sequence>
<gene>
    <name evidence="1" type="ORF">NBRC111894_3831</name>
</gene>
<comment type="caution">
    <text evidence="1">The sequence shown here is derived from an EMBL/GenBank/DDBJ whole genome shotgun (WGS) entry which is preliminary data.</text>
</comment>
<evidence type="ECO:0000313" key="1">
    <source>
        <dbReference type="EMBL" id="GAY78277.1"/>
    </source>
</evidence>
<dbReference type="Proteomes" id="UP000319716">
    <property type="component" value="Unassembled WGS sequence"/>
</dbReference>
<proteinExistence type="predicted"/>
<organism evidence="1 2">
    <name type="scientific">Sporolactobacillus inulinus</name>
    <dbReference type="NCBI Taxonomy" id="2078"/>
    <lineage>
        <taxon>Bacteria</taxon>
        <taxon>Bacillati</taxon>
        <taxon>Bacillota</taxon>
        <taxon>Bacilli</taxon>
        <taxon>Bacillales</taxon>
        <taxon>Sporolactobacillaceae</taxon>
        <taxon>Sporolactobacillus</taxon>
    </lineage>
</organism>
<dbReference type="EMBL" id="BEXB01000044">
    <property type="protein sequence ID" value="GAY78277.1"/>
    <property type="molecule type" value="Genomic_DNA"/>
</dbReference>
<evidence type="ECO:0000313" key="2">
    <source>
        <dbReference type="Proteomes" id="UP000319716"/>
    </source>
</evidence>
<reference evidence="1 2" key="1">
    <citation type="submission" date="2017-11" db="EMBL/GenBank/DDBJ databases">
        <title>Draft Genome Sequence of Sporolactobacillus inulinus NBRC 111894 Isolated from Koso, a Japanese Sugar-Vegetable Fermented Beverage.</title>
        <authorList>
            <person name="Chiou T.Y."/>
            <person name="Oshima K."/>
            <person name="Suda W."/>
            <person name="Hattori M."/>
            <person name="Takahashi T."/>
        </authorList>
    </citation>
    <scope>NUCLEOTIDE SEQUENCE [LARGE SCALE GENOMIC DNA]</scope>
    <source>
        <strain evidence="1 2">NBRC111894</strain>
    </source>
</reference>
<protein>
    <submittedName>
        <fullName evidence="1">Uncharacterized protein</fullName>
    </submittedName>
</protein>
<dbReference type="AlphaFoldDB" id="A0A4Y1ZGK3"/>
<name>A0A4Y1ZGK3_9BACL</name>
<accession>A0A4Y1ZGK3</accession>